<dbReference type="Proteomes" id="UP000478546">
    <property type="component" value="Unassembled WGS sequence"/>
</dbReference>
<organism evidence="1 2">
    <name type="scientific">Pontibacter fetidus</name>
    <dbReference type="NCBI Taxonomy" id="2700082"/>
    <lineage>
        <taxon>Bacteria</taxon>
        <taxon>Pseudomonadati</taxon>
        <taxon>Bacteroidota</taxon>
        <taxon>Cytophagia</taxon>
        <taxon>Cytophagales</taxon>
        <taxon>Hymenobacteraceae</taxon>
        <taxon>Pontibacter</taxon>
    </lineage>
</organism>
<evidence type="ECO:0000313" key="2">
    <source>
        <dbReference type="Proteomes" id="UP000478546"/>
    </source>
</evidence>
<evidence type="ECO:0008006" key="3">
    <source>
        <dbReference type="Google" id="ProtNLM"/>
    </source>
</evidence>
<proteinExistence type="predicted"/>
<evidence type="ECO:0000313" key="1">
    <source>
        <dbReference type="EMBL" id="NDK54402.1"/>
    </source>
</evidence>
<protein>
    <recommendedName>
        <fullName evidence="3">STAS/SEC14 domain-containing protein</fullName>
    </recommendedName>
</protein>
<comment type="caution">
    <text evidence="1">The sequence shown here is derived from an EMBL/GenBank/DDBJ whole genome shotgun (WGS) entry which is preliminary data.</text>
</comment>
<gene>
    <name evidence="1" type="ORF">GWO68_00590</name>
</gene>
<dbReference type="EMBL" id="JAAEAA010000001">
    <property type="protein sequence ID" value="NDK54402.1"/>
    <property type="molecule type" value="Genomic_DNA"/>
</dbReference>
<keyword evidence="2" id="KW-1185">Reference proteome</keyword>
<dbReference type="AlphaFoldDB" id="A0A6B2H5K8"/>
<reference evidence="1 2" key="1">
    <citation type="submission" date="2020-01" db="EMBL/GenBank/DDBJ databases">
        <authorList>
            <person name="Kim M.K."/>
        </authorList>
    </citation>
    <scope>NUCLEOTIDE SEQUENCE [LARGE SCALE GENOMIC DNA]</scope>
    <source>
        <strain evidence="1 2">BT213</strain>
    </source>
</reference>
<name>A0A6B2H5K8_9BACT</name>
<sequence length="149" mass="16946">MHLTKVRDLLKVEEQLPAPEVEDFLKLYRCKSNDVLLADWSGILYADRARAGCTAILDTLRAHPFPKILNNNIKVTGHYPGAIEWVGKVWFPGMYALGTRHFAWVYSPAFYTQISTDEIVKLSSKVEIQTFYDIEDACQWLLATPSPGE</sequence>
<accession>A0A6B2H5K8</accession>
<dbReference type="RefSeq" id="WP_162344455.1">
    <property type="nucleotide sequence ID" value="NZ_JAAEAA010000001.1"/>
</dbReference>